<dbReference type="GO" id="GO:0004674">
    <property type="term" value="F:protein serine/threonine kinase activity"/>
    <property type="evidence" value="ECO:0007669"/>
    <property type="project" value="UniProtKB-KW"/>
</dbReference>
<dbReference type="PROSITE" id="PS00108">
    <property type="entry name" value="PROTEIN_KINASE_ST"/>
    <property type="match status" value="1"/>
</dbReference>
<evidence type="ECO:0000256" key="2">
    <source>
        <dbReference type="ARBA" id="ARBA00022679"/>
    </source>
</evidence>
<evidence type="ECO:0000256" key="5">
    <source>
        <dbReference type="ARBA" id="ARBA00022840"/>
    </source>
</evidence>
<dbReference type="SMART" id="SM00454">
    <property type="entry name" value="SAM"/>
    <property type="match status" value="1"/>
</dbReference>
<keyword evidence="1" id="KW-0723">Serine/threonine-protein kinase</keyword>
<dbReference type="InterPro" id="IPR001660">
    <property type="entry name" value="SAM"/>
</dbReference>
<dbReference type="PROSITE" id="PS50011">
    <property type="entry name" value="PROTEIN_KINASE_DOM"/>
    <property type="match status" value="1"/>
</dbReference>
<evidence type="ECO:0000256" key="1">
    <source>
        <dbReference type="ARBA" id="ARBA00022527"/>
    </source>
</evidence>
<evidence type="ECO:0000259" key="9">
    <source>
        <dbReference type="PROSITE" id="PS50105"/>
    </source>
</evidence>
<feature type="domain" description="Protein kinase" evidence="8">
    <location>
        <begin position="56"/>
        <end position="306"/>
    </location>
</feature>
<dbReference type="InterPro" id="IPR013761">
    <property type="entry name" value="SAM/pointed_sf"/>
</dbReference>
<dbReference type="InterPro" id="IPR008271">
    <property type="entry name" value="Ser/Thr_kinase_AS"/>
</dbReference>
<dbReference type="WBParaSite" id="PSAMB.scaffold6413size9553.g28465.t1">
    <property type="protein sequence ID" value="PSAMB.scaffold6413size9553.g28465.t1"/>
    <property type="gene ID" value="PSAMB.scaffold6413size9553.g28465"/>
</dbReference>
<evidence type="ECO:0000256" key="3">
    <source>
        <dbReference type="ARBA" id="ARBA00022741"/>
    </source>
</evidence>
<dbReference type="Proteomes" id="UP000887566">
    <property type="component" value="Unplaced"/>
</dbReference>
<dbReference type="SUPFAM" id="SSF56112">
    <property type="entry name" value="Protein kinase-like (PK-like)"/>
    <property type="match status" value="1"/>
</dbReference>
<dbReference type="GO" id="GO:0005737">
    <property type="term" value="C:cytoplasm"/>
    <property type="evidence" value="ECO:0007669"/>
    <property type="project" value="TreeGrafter"/>
</dbReference>
<dbReference type="Gene3D" id="1.10.150.50">
    <property type="entry name" value="Transcription Factor, Ets-1"/>
    <property type="match status" value="1"/>
</dbReference>
<proteinExistence type="predicted"/>
<dbReference type="PRINTS" id="PR00109">
    <property type="entry name" value="TYRKINASE"/>
</dbReference>
<dbReference type="Pfam" id="PF00536">
    <property type="entry name" value="SAM_1"/>
    <property type="match status" value="1"/>
</dbReference>
<dbReference type="GO" id="GO:0005524">
    <property type="term" value="F:ATP binding"/>
    <property type="evidence" value="ECO:0007669"/>
    <property type="project" value="UniProtKB-UniRule"/>
</dbReference>
<dbReference type="SUPFAM" id="SSF47769">
    <property type="entry name" value="SAM/Pointed domain"/>
    <property type="match status" value="1"/>
</dbReference>
<feature type="region of interest" description="Disordered" evidence="7">
    <location>
        <begin position="738"/>
        <end position="771"/>
    </location>
</feature>
<dbReference type="SMART" id="SM00220">
    <property type="entry name" value="S_TKc"/>
    <property type="match status" value="1"/>
</dbReference>
<keyword evidence="5 6" id="KW-0067">ATP-binding</keyword>
<dbReference type="PROSITE" id="PS00107">
    <property type="entry name" value="PROTEIN_KINASE_ATP"/>
    <property type="match status" value="1"/>
</dbReference>
<dbReference type="PANTHER" id="PTHR44329:SF288">
    <property type="entry name" value="MITOGEN-ACTIVATED PROTEIN KINASE KINASE KINASE 20"/>
    <property type="match status" value="1"/>
</dbReference>
<dbReference type="Pfam" id="PF07714">
    <property type="entry name" value="PK_Tyr_Ser-Thr"/>
    <property type="match status" value="1"/>
</dbReference>
<name>A0A914X470_9BILA</name>
<dbReference type="InterPro" id="IPR017441">
    <property type="entry name" value="Protein_kinase_ATP_BS"/>
</dbReference>
<dbReference type="AlphaFoldDB" id="A0A914X470"/>
<evidence type="ECO:0000256" key="6">
    <source>
        <dbReference type="PROSITE-ProRule" id="PRU10141"/>
    </source>
</evidence>
<dbReference type="Gene3D" id="3.30.200.20">
    <property type="entry name" value="Phosphorylase Kinase, domain 1"/>
    <property type="match status" value="1"/>
</dbReference>
<dbReference type="Gene3D" id="1.10.510.10">
    <property type="entry name" value="Transferase(Phosphotransferase) domain 1"/>
    <property type="match status" value="1"/>
</dbReference>
<keyword evidence="3 6" id="KW-0547">Nucleotide-binding</keyword>
<feature type="region of interest" description="Disordered" evidence="7">
    <location>
        <begin position="834"/>
        <end position="864"/>
    </location>
</feature>
<sequence>MVCLVPPDLNQQQHYLQQATDVGTIMTEQNGSIEAILDDNLSAIPSAYPIIIREDLDIGRQLGAGAYGSVYSALWKSRKITVAVKKVFMLEKEAYILSRVRHRNIIQFYGVCPTNPDFFIVTEFAEHGSLYDYLHNEEHPNLHFSAILTWATEIAQGVHYLHYEAPDVIIHRDLKSKNIVLSKYNMCKLCDFGTSKNLTHSQTAPTWGGTAAWMSPEVVSQSHGISTAADVWSYSVVLWEMLSREVPYNGLSEFRIYTLIAEDKVKLVIPDSCPRPLAALMGDCWNVEPKERIDFKKIIIELHLMREDTKLNRECEIFLRRKDSWKRAIDEQITQLKTRECELARKSAELDRREKELEIREHTQRTLPIAPPLQRSFSGDATLWDEEQVCAWIVHLRLGLSPEVQKLFFAAIHRHSINGARILDLSRKDLEFLGLTSLGHLKTLTQGIQLLRQENHRLRNFPSLAATQKLLQRIEFEKTAQPLTFKIVLHVTMYQRHVNFSFESSYRFKVLVDSDWQDNYLIDDLPPDLRDSHSVIQNVCITTLSHDNEPLGDISKRCQAPFGLTHWLDAPTDGSPVTASCVVSYTDRVIKPRNTRITVNIVDFTHPSTLLEKTVELNVRPFARKQSSAAAFSPEKTAGAPAESSPLRGVWRERSSIASVCSNGVAEEEPFHRTNHSPVGTSTKSPLWAEIAAGIRESPSVGYLLTPRQTSEPTVANATSDGQILPVRAISDEVALRSSRTRRGTGRFGTASGRVQRQRPPVAQAKRRGDAQIVASNQLSSFDHRSYSNEERSEGGRASFFLDEAAEESIPSPPGILTASKAYPHGFFGGGASLQAKPSETLQPSTKAASSAVQDDSKAIKTTQCSRKVHGGYGKWAWKG</sequence>
<accession>A0A914X470</accession>
<evidence type="ECO:0000256" key="4">
    <source>
        <dbReference type="ARBA" id="ARBA00022777"/>
    </source>
</evidence>
<reference evidence="11" key="1">
    <citation type="submission" date="2022-11" db="UniProtKB">
        <authorList>
            <consortium name="WormBaseParasite"/>
        </authorList>
    </citation>
    <scope>IDENTIFICATION</scope>
</reference>
<keyword evidence="10" id="KW-1185">Reference proteome</keyword>
<evidence type="ECO:0000256" key="7">
    <source>
        <dbReference type="SAM" id="MobiDB-lite"/>
    </source>
</evidence>
<dbReference type="InterPro" id="IPR000719">
    <property type="entry name" value="Prot_kinase_dom"/>
</dbReference>
<protein>
    <submittedName>
        <fullName evidence="11">Mitogen-activated protein kinase kinase kinase</fullName>
    </submittedName>
</protein>
<feature type="binding site" evidence="6">
    <location>
        <position position="86"/>
    </location>
    <ligand>
        <name>ATP</name>
        <dbReference type="ChEBI" id="CHEBI:30616"/>
    </ligand>
</feature>
<dbReference type="PANTHER" id="PTHR44329">
    <property type="entry name" value="SERINE/THREONINE-PROTEIN KINASE TNNI3K-RELATED"/>
    <property type="match status" value="1"/>
</dbReference>
<evidence type="ECO:0000313" key="11">
    <source>
        <dbReference type="WBParaSite" id="PSAMB.scaffold6413size9553.g28465.t1"/>
    </source>
</evidence>
<dbReference type="GO" id="GO:0006950">
    <property type="term" value="P:response to stress"/>
    <property type="evidence" value="ECO:0007669"/>
    <property type="project" value="UniProtKB-ARBA"/>
</dbReference>
<dbReference type="InterPro" id="IPR011009">
    <property type="entry name" value="Kinase-like_dom_sf"/>
</dbReference>
<feature type="compositionally biased region" description="Polar residues" evidence="7">
    <location>
        <begin position="836"/>
        <end position="864"/>
    </location>
</feature>
<organism evidence="10 11">
    <name type="scientific">Plectus sambesii</name>
    <dbReference type="NCBI Taxonomy" id="2011161"/>
    <lineage>
        <taxon>Eukaryota</taxon>
        <taxon>Metazoa</taxon>
        <taxon>Ecdysozoa</taxon>
        <taxon>Nematoda</taxon>
        <taxon>Chromadorea</taxon>
        <taxon>Plectida</taxon>
        <taxon>Plectina</taxon>
        <taxon>Plectoidea</taxon>
        <taxon>Plectidae</taxon>
        <taxon>Plectus</taxon>
    </lineage>
</organism>
<dbReference type="InterPro" id="IPR051681">
    <property type="entry name" value="Ser/Thr_Kinases-Pseudokinases"/>
</dbReference>
<evidence type="ECO:0000259" key="8">
    <source>
        <dbReference type="PROSITE" id="PS50011"/>
    </source>
</evidence>
<dbReference type="InterPro" id="IPR001245">
    <property type="entry name" value="Ser-Thr/Tyr_kinase_cat_dom"/>
</dbReference>
<feature type="region of interest" description="Disordered" evidence="7">
    <location>
        <begin position="628"/>
        <end position="647"/>
    </location>
</feature>
<keyword evidence="4" id="KW-0418">Kinase</keyword>
<feature type="domain" description="SAM" evidence="9">
    <location>
        <begin position="384"/>
        <end position="454"/>
    </location>
</feature>
<evidence type="ECO:0000313" key="10">
    <source>
        <dbReference type="Proteomes" id="UP000887566"/>
    </source>
</evidence>
<keyword evidence="2" id="KW-0808">Transferase</keyword>
<dbReference type="PROSITE" id="PS50105">
    <property type="entry name" value="SAM_DOMAIN"/>
    <property type="match status" value="1"/>
</dbReference>